<evidence type="ECO:0000313" key="3">
    <source>
        <dbReference type="Proteomes" id="UP001228113"/>
    </source>
</evidence>
<dbReference type="SUPFAM" id="SSF46689">
    <property type="entry name" value="Homeodomain-like"/>
    <property type="match status" value="1"/>
</dbReference>
<dbReference type="Gene3D" id="1.10.10.60">
    <property type="entry name" value="Homeodomain-like"/>
    <property type="match status" value="1"/>
</dbReference>
<feature type="compositionally biased region" description="Basic and acidic residues" evidence="1">
    <location>
        <begin position="220"/>
        <end position="231"/>
    </location>
</feature>
<accession>A0AA48H5F4</accession>
<dbReference type="RefSeq" id="WP_243331472.1">
    <property type="nucleotide sequence ID" value="NZ_AP027081.1"/>
</dbReference>
<keyword evidence="3" id="KW-1185">Reference proteome</keyword>
<reference evidence="2" key="1">
    <citation type="journal article" date="2023" name="Int. J. Syst. Evol. Microbiol.">
        <title>Mesoterricola silvestris gen. nov., sp. nov., Mesoterricola sediminis sp. nov., Geothrix oryzae sp. nov., Geothrix edaphica sp. nov., Geothrix rubra sp. nov., and Geothrix limicola sp. nov., six novel members of Acidobacteriota isolated from soils.</title>
        <authorList>
            <person name="Itoh H."/>
            <person name="Sugisawa Y."/>
            <person name="Mise K."/>
            <person name="Xu Z."/>
            <person name="Kuniyasu M."/>
            <person name="Ushijima N."/>
            <person name="Kawano K."/>
            <person name="Kobayashi E."/>
            <person name="Shiratori Y."/>
            <person name="Masuda Y."/>
            <person name="Senoo K."/>
        </authorList>
    </citation>
    <scope>NUCLEOTIDE SEQUENCE</scope>
    <source>
        <strain evidence="2">W786</strain>
    </source>
</reference>
<name>A0AA48H5F4_9BACT</name>
<dbReference type="PRINTS" id="PR01590">
    <property type="entry name" value="HTHFIS"/>
</dbReference>
<gene>
    <name evidence="2" type="ORF">METESE_26890</name>
</gene>
<dbReference type="Proteomes" id="UP001228113">
    <property type="component" value="Chromosome"/>
</dbReference>
<organism evidence="2 3">
    <name type="scientific">Mesoterricola sediminis</name>
    <dbReference type="NCBI Taxonomy" id="2927980"/>
    <lineage>
        <taxon>Bacteria</taxon>
        <taxon>Pseudomonadati</taxon>
        <taxon>Acidobacteriota</taxon>
        <taxon>Holophagae</taxon>
        <taxon>Holophagales</taxon>
        <taxon>Holophagaceae</taxon>
        <taxon>Mesoterricola</taxon>
    </lineage>
</organism>
<evidence type="ECO:0000313" key="2">
    <source>
        <dbReference type="EMBL" id="BDU77731.1"/>
    </source>
</evidence>
<feature type="region of interest" description="Disordered" evidence="1">
    <location>
        <begin position="220"/>
        <end position="245"/>
    </location>
</feature>
<protein>
    <recommendedName>
        <fullName evidence="4">Sigma-54 factor interaction domain-containing protein</fullName>
    </recommendedName>
</protein>
<evidence type="ECO:0000256" key="1">
    <source>
        <dbReference type="SAM" id="MobiDB-lite"/>
    </source>
</evidence>
<sequence>MSLDRVQGLPGHEAWGGRLEALAGHPGPLWIFGETGTGVSTLGAWLAGTSGRAFLDDADRLSEDDLLAWLDANPRGVLGAHLDPEAPARARAASRCLAFRLPTLEEAPDSVQRCFWTLAREEAVAPPLPPALAALPCPGNLRGLRNRLVRWRLLGQLPEDPAPRLPLDQDDLAANLHALERLLLHRALRRAYGNRLEAAKRMGVSRRHLYLLIARHGDPVRGEAPTHEGPKRLRRSQHSRNPLHP</sequence>
<proteinExistence type="predicted"/>
<dbReference type="KEGG" id="msea:METESE_26890"/>
<feature type="compositionally biased region" description="Basic residues" evidence="1">
    <location>
        <begin position="232"/>
        <end position="245"/>
    </location>
</feature>
<dbReference type="InterPro" id="IPR009057">
    <property type="entry name" value="Homeodomain-like_sf"/>
</dbReference>
<evidence type="ECO:0008006" key="4">
    <source>
        <dbReference type="Google" id="ProtNLM"/>
    </source>
</evidence>
<dbReference type="EMBL" id="AP027081">
    <property type="protein sequence ID" value="BDU77731.1"/>
    <property type="molecule type" value="Genomic_DNA"/>
</dbReference>
<dbReference type="AlphaFoldDB" id="A0AA48H5F4"/>
<dbReference type="GO" id="GO:0043565">
    <property type="term" value="F:sequence-specific DNA binding"/>
    <property type="evidence" value="ECO:0007669"/>
    <property type="project" value="InterPro"/>
</dbReference>
<dbReference type="InterPro" id="IPR002197">
    <property type="entry name" value="HTH_Fis"/>
</dbReference>